<keyword evidence="3 8" id="KW-0812">Transmembrane</keyword>
<organism evidence="10 11">
    <name type="scientific">Ceratopteris richardii</name>
    <name type="common">Triangle waterfern</name>
    <dbReference type="NCBI Taxonomy" id="49495"/>
    <lineage>
        <taxon>Eukaryota</taxon>
        <taxon>Viridiplantae</taxon>
        <taxon>Streptophyta</taxon>
        <taxon>Embryophyta</taxon>
        <taxon>Tracheophyta</taxon>
        <taxon>Polypodiopsida</taxon>
        <taxon>Polypodiidae</taxon>
        <taxon>Polypodiales</taxon>
        <taxon>Pteridineae</taxon>
        <taxon>Pteridaceae</taxon>
        <taxon>Parkerioideae</taxon>
        <taxon>Ceratopteris</taxon>
    </lineage>
</organism>
<dbReference type="EMBL" id="CM035427">
    <property type="protein sequence ID" value="KAH7307629.1"/>
    <property type="molecule type" value="Genomic_DNA"/>
</dbReference>
<name>A0A8T2S9D0_CERRI</name>
<evidence type="ECO:0000256" key="5">
    <source>
        <dbReference type="ARBA" id="ARBA00022989"/>
    </source>
</evidence>
<comment type="caution">
    <text evidence="10">The sequence shown here is derived from an EMBL/GenBank/DDBJ whole genome shotgun (WGS) entry which is preliminary data.</text>
</comment>
<dbReference type="OMA" id="FWIFNAN"/>
<dbReference type="Proteomes" id="UP000825935">
    <property type="component" value="Chromosome 22"/>
</dbReference>
<dbReference type="OrthoDB" id="67700at2759"/>
<proteinExistence type="inferred from homology"/>
<feature type="transmembrane region" description="Helical" evidence="8">
    <location>
        <begin position="911"/>
        <end position="940"/>
    </location>
</feature>
<dbReference type="EMBL" id="CM035427">
    <property type="protein sequence ID" value="KAH7307631.1"/>
    <property type="molecule type" value="Genomic_DNA"/>
</dbReference>
<protein>
    <recommendedName>
        <fullName evidence="9">C2 domain-containing protein</fullName>
    </recommendedName>
</protein>
<evidence type="ECO:0000256" key="2">
    <source>
        <dbReference type="ARBA" id="ARBA00007923"/>
    </source>
</evidence>
<evidence type="ECO:0000256" key="3">
    <source>
        <dbReference type="ARBA" id="ARBA00022692"/>
    </source>
</evidence>
<feature type="domain" description="C2" evidence="9">
    <location>
        <begin position="538"/>
        <end position="666"/>
    </location>
</feature>
<keyword evidence="5 8" id="KW-1133">Transmembrane helix</keyword>
<dbReference type="PANTHER" id="PTHR31425">
    <property type="entry name" value="PHOSPHORIBOSYLANTHRANILATE TRANSFERASE ISOFORM 1"/>
    <property type="match status" value="1"/>
</dbReference>
<evidence type="ECO:0000256" key="1">
    <source>
        <dbReference type="ARBA" id="ARBA00004141"/>
    </source>
</evidence>
<dbReference type="InterPro" id="IPR047255">
    <property type="entry name" value="C2D_MCTP_PRT_plant"/>
</dbReference>
<keyword evidence="6 8" id="KW-0472">Membrane</keyword>
<dbReference type="EMBL" id="CM035427">
    <property type="protein sequence ID" value="KAH7307630.1"/>
    <property type="molecule type" value="Genomic_DNA"/>
</dbReference>
<feature type="domain" description="C2" evidence="9">
    <location>
        <begin position="208"/>
        <end position="328"/>
    </location>
</feature>
<evidence type="ECO:0000256" key="7">
    <source>
        <dbReference type="SAM" id="MobiDB-lite"/>
    </source>
</evidence>
<feature type="domain" description="C2" evidence="9">
    <location>
        <begin position="1"/>
        <end position="112"/>
    </location>
</feature>
<dbReference type="InterPro" id="IPR047259">
    <property type="entry name" value="QUIRKY-like"/>
</dbReference>
<keyword evidence="11" id="KW-1185">Reference proteome</keyword>
<dbReference type="FunFam" id="2.60.40.150:FF:000090">
    <property type="entry name" value="C2 domain-containing protein"/>
    <property type="match status" value="1"/>
</dbReference>
<reference evidence="10" key="1">
    <citation type="submission" date="2021-08" db="EMBL/GenBank/DDBJ databases">
        <title>WGS assembly of Ceratopteris richardii.</title>
        <authorList>
            <person name="Marchant D.B."/>
            <person name="Chen G."/>
            <person name="Jenkins J."/>
            <person name="Shu S."/>
            <person name="Leebens-Mack J."/>
            <person name="Grimwood J."/>
            <person name="Schmutz J."/>
            <person name="Soltis P."/>
            <person name="Soltis D."/>
            <person name="Chen Z.-H."/>
        </authorList>
    </citation>
    <scope>NUCLEOTIDE SEQUENCE</scope>
    <source>
        <strain evidence="10">Whitten #5841</strain>
        <tissue evidence="10">Leaf</tissue>
    </source>
</reference>
<dbReference type="SMART" id="SM00239">
    <property type="entry name" value="C2"/>
    <property type="match status" value="4"/>
</dbReference>
<dbReference type="InterPro" id="IPR035892">
    <property type="entry name" value="C2_domain_sf"/>
</dbReference>
<feature type="domain" description="C2" evidence="9">
    <location>
        <begin position="364"/>
        <end position="490"/>
    </location>
</feature>
<feature type="transmembrane region" description="Helical" evidence="8">
    <location>
        <begin position="800"/>
        <end position="823"/>
    </location>
</feature>
<evidence type="ECO:0000259" key="9">
    <source>
        <dbReference type="PROSITE" id="PS50004"/>
    </source>
</evidence>
<comment type="subcellular location">
    <subcellularLocation>
        <location evidence="1">Membrane</location>
        <topology evidence="1">Multi-pass membrane protein</topology>
    </subcellularLocation>
</comment>
<feature type="compositionally biased region" description="Basic and acidic residues" evidence="7">
    <location>
        <begin position="175"/>
        <end position="188"/>
    </location>
</feature>
<dbReference type="Gene3D" id="2.60.40.150">
    <property type="entry name" value="C2 domain"/>
    <property type="match status" value="4"/>
</dbReference>
<dbReference type="GO" id="GO:0016020">
    <property type="term" value="C:membrane"/>
    <property type="evidence" value="ECO:0007669"/>
    <property type="project" value="UniProtKB-SubCell"/>
</dbReference>
<feature type="region of interest" description="Disordered" evidence="7">
    <location>
        <begin position="156"/>
        <end position="188"/>
    </location>
</feature>
<dbReference type="PROSITE" id="PS50004">
    <property type="entry name" value="C2"/>
    <property type="match status" value="4"/>
</dbReference>
<dbReference type="PANTHER" id="PTHR31425:SF50">
    <property type="entry name" value="FT-INTERACTING PROTEIN 3-RELATED"/>
    <property type="match status" value="1"/>
</dbReference>
<dbReference type="InterPro" id="IPR013583">
    <property type="entry name" value="MCTP_C"/>
</dbReference>
<dbReference type="InterPro" id="IPR000008">
    <property type="entry name" value="C2_dom"/>
</dbReference>
<evidence type="ECO:0000256" key="6">
    <source>
        <dbReference type="ARBA" id="ARBA00023136"/>
    </source>
</evidence>
<dbReference type="SUPFAM" id="SSF49562">
    <property type="entry name" value="C2 domain (Calcium/lipid-binding domain, CaLB)"/>
    <property type="match status" value="4"/>
</dbReference>
<keyword evidence="4" id="KW-0677">Repeat</keyword>
<dbReference type="PRINTS" id="PR00360">
    <property type="entry name" value="C2DOMAIN"/>
</dbReference>
<dbReference type="CDD" id="cd08379">
    <property type="entry name" value="C2D_MCTP_PRT_plant"/>
    <property type="match status" value="1"/>
</dbReference>
<dbReference type="Pfam" id="PF08372">
    <property type="entry name" value="PRT_C"/>
    <property type="match status" value="1"/>
</dbReference>
<dbReference type="Pfam" id="PF00168">
    <property type="entry name" value="C2"/>
    <property type="match status" value="4"/>
</dbReference>
<sequence>MSNLKLVVEVLHASNLPPKDGEGSASAYVEVSFDAQRLRTKTKVKDLNPVWNEKLEFTVSDREVLEEEYVDVNVYTERKIGYRHLLGRARVEPEHIRRYDSEGAREPISVPLEKGWSIFTMNKGELFLNLYYYDEERAAREQYRIKKESSAYASSARPTEYRSIEKNPSSTTDGSFHREEIRPSESVHKWDSQASSVTDFDVKATVSTRRQNDVALRHDLVTEMKYLFIKVEMARGLAIRDATGSSDPFVEVKVGNVKVETAVISQNLNPVWREVFAIAEDRFSAQFLEITVWDHDVIGKDFLGFVAFEIAEIPERRPPDSPLATQWYKLESRGSNKRAEGEIMLSVWIGTQADEAFPHARQSDSGWVPYTRSKIYLTPRLWYMRVIVHGAQGLVPTKENRFPECSARIELTGVSTQVHRTRWVTNRHLSPEWGEEMLFVVAEPFADEFLCVKVLDKMGPNKDEVLGSAKIPLLDVPRRLNYRPVDARWYDLEREKDLKEVIQDVADKMKGNSKFMSRIQLTICLEGGYHVLDESTHYSSDMRPTDKRLWKPPVAMLELGLIGASGLVPMKNRDGRSCTDAYCVAKYGPKWVRTRTVMDSMSPKWNEQYTWEVYDPCTVLTVGVFDNQHLISSTAEKVQSLKDDVVGKVRIRLSTLETDRTYSHRYPLIVLEKSGVKRKGEIELVVRLTCIRRFNIMQAYVTPLLPKLHYQRPFNVRHVEALREAAMRIVISRLARSEPPLRAEVVKYMLDVDAYKWSFRRSKANWNRISKVFSSCASLLTWFQDICGWKNPLTTVLVHFLYFILVWYPELILPTFFLYMFLIGSWQYRFRPRHPPHMDVNLSLANATNSEELDEEFDPLPTAKSPEIIRHRYDRLRALGGRIQTVIGDLATQLERFHALVNWRDPRATTIFILFCLLAAVVLYLTPFRVIAILVGVYTLRHPRFRDGMPPIPLNFFRRLPALSDVML</sequence>
<gene>
    <name evidence="10" type="ORF">KP509_22G069500</name>
</gene>
<accession>A0A8T2S9D0</accession>
<evidence type="ECO:0000313" key="10">
    <source>
        <dbReference type="EMBL" id="KAH7307629.1"/>
    </source>
</evidence>
<evidence type="ECO:0000256" key="8">
    <source>
        <dbReference type="SAM" id="Phobius"/>
    </source>
</evidence>
<dbReference type="AlphaFoldDB" id="A0A8T2S9D0"/>
<comment type="similarity">
    <text evidence="2">Belongs to the MCTP family.</text>
</comment>
<evidence type="ECO:0000256" key="4">
    <source>
        <dbReference type="ARBA" id="ARBA00022737"/>
    </source>
</evidence>
<evidence type="ECO:0000313" key="11">
    <source>
        <dbReference type="Proteomes" id="UP000825935"/>
    </source>
</evidence>